<comment type="caution">
    <text evidence="1">The sequence shown here is derived from an EMBL/GenBank/DDBJ whole genome shotgun (WGS) entry which is preliminary data.</text>
</comment>
<dbReference type="STRING" id="301148.B4135_0269"/>
<name>A0A150MED7_9BACI</name>
<dbReference type="Proteomes" id="UP000075683">
    <property type="component" value="Unassembled WGS sequence"/>
</dbReference>
<evidence type="ECO:0000313" key="2">
    <source>
        <dbReference type="Proteomes" id="UP000075683"/>
    </source>
</evidence>
<gene>
    <name evidence="1" type="ORF">B4135_0269</name>
</gene>
<organism evidence="1 2">
    <name type="scientific">Caldibacillus debilis</name>
    <dbReference type="NCBI Taxonomy" id="301148"/>
    <lineage>
        <taxon>Bacteria</taxon>
        <taxon>Bacillati</taxon>
        <taxon>Bacillota</taxon>
        <taxon>Bacilli</taxon>
        <taxon>Bacillales</taxon>
        <taxon>Bacillaceae</taxon>
        <taxon>Caldibacillus</taxon>
    </lineage>
</organism>
<accession>A0A150MED7</accession>
<reference evidence="1 2" key="1">
    <citation type="submission" date="2016-01" db="EMBL/GenBank/DDBJ databases">
        <title>Draft Genome Sequences of Seven Thermophilic Sporeformers Isolated from Foods.</title>
        <authorList>
            <person name="Berendsen E.M."/>
            <person name="Wells-Bennik M.H."/>
            <person name="Krawcyk A.O."/>
            <person name="De Jong A."/>
            <person name="Holsappel S."/>
            <person name="Eijlander R.T."/>
            <person name="Kuipers O.P."/>
        </authorList>
    </citation>
    <scope>NUCLEOTIDE SEQUENCE [LARGE SCALE GENOMIC DNA]</scope>
    <source>
        <strain evidence="1 2">B4135</strain>
    </source>
</reference>
<sequence length="39" mass="4152">MSHPSVPVLSSSAPGRIPFHEKISVSGQDTAPSVQFLPY</sequence>
<dbReference type="EMBL" id="LQYT01000007">
    <property type="protein sequence ID" value="KYD22768.1"/>
    <property type="molecule type" value="Genomic_DNA"/>
</dbReference>
<evidence type="ECO:0000313" key="1">
    <source>
        <dbReference type="EMBL" id="KYD22768.1"/>
    </source>
</evidence>
<dbReference type="AlphaFoldDB" id="A0A150MED7"/>
<proteinExistence type="predicted"/>
<protein>
    <submittedName>
        <fullName evidence="1">Uncharacterized protein</fullName>
    </submittedName>
</protein>